<dbReference type="Proteomes" id="UP000282654">
    <property type="component" value="Unassembled WGS sequence"/>
</dbReference>
<organism evidence="1 2">
    <name type="scientific">Thermodesulfitimonas autotrophica</name>
    <dbReference type="NCBI Taxonomy" id="1894989"/>
    <lineage>
        <taxon>Bacteria</taxon>
        <taxon>Bacillati</taxon>
        <taxon>Bacillota</taxon>
        <taxon>Clostridia</taxon>
        <taxon>Thermoanaerobacterales</taxon>
        <taxon>Thermoanaerobacteraceae</taxon>
        <taxon>Thermodesulfitimonas</taxon>
    </lineage>
</organism>
<accession>A0A3N5BMI0</accession>
<name>A0A3N5BMI0_9THEO</name>
<reference evidence="1 2" key="1">
    <citation type="submission" date="2018-11" db="EMBL/GenBank/DDBJ databases">
        <title>Genomic Encyclopedia of Type Strains, Phase IV (KMG-IV): sequencing the most valuable type-strain genomes for metagenomic binning, comparative biology and taxonomic classification.</title>
        <authorList>
            <person name="Goeker M."/>
        </authorList>
    </citation>
    <scope>NUCLEOTIDE SEQUENCE [LARGE SCALE GENOMIC DNA]</scope>
    <source>
        <strain evidence="1 2">DSM 102936</strain>
    </source>
</reference>
<gene>
    <name evidence="1" type="ORF">EDD75_1207</name>
</gene>
<evidence type="ECO:0000313" key="1">
    <source>
        <dbReference type="EMBL" id="RPF46945.1"/>
    </source>
</evidence>
<keyword evidence="2" id="KW-1185">Reference proteome</keyword>
<protein>
    <submittedName>
        <fullName evidence="1">Uncharacterized protein</fullName>
    </submittedName>
</protein>
<sequence>MSTFIFHRVGGVASGVRDKRQLGDIFRQLWVHVGLEDQEESG</sequence>
<comment type="caution">
    <text evidence="1">The sequence shown here is derived from an EMBL/GenBank/DDBJ whole genome shotgun (WGS) entry which is preliminary data.</text>
</comment>
<evidence type="ECO:0000313" key="2">
    <source>
        <dbReference type="Proteomes" id="UP000282654"/>
    </source>
</evidence>
<proteinExistence type="predicted"/>
<dbReference type="AlphaFoldDB" id="A0A3N5BMI0"/>
<dbReference type="EMBL" id="RKRE01000002">
    <property type="protein sequence ID" value="RPF46945.1"/>
    <property type="molecule type" value="Genomic_DNA"/>
</dbReference>